<sequence>MERLRGRAAGVHFVRTYAAMLDALGRKAEAVSLLQQQSLSLPAALRGERDDLQLLLGLIGGAGSGPGRVALRNLVANGLDPLKQRAALQLLAQASASEGAGGMGGSGQFQRDLDQLIERVPEHPVLDDLLLVRAQLALTAKDYARAERDARALLEKFPGSQRKAEAYGVLVGCAWEQLRYRAAADFAAKARDELSGESAAASRRDLGVLVAEAWFRARDYPNAADAYAAVLRELPPSAAAGALMFQRVLAEVEAGRLERAAEVLDELGADPRFDVLNRWQAEWNLARALQRAGRMREAYARVSQLVGGPGEGRGEGGEVGPANVGEAAAPTVAALEPRNPPAGLRALPAELQARMLWLQARLSLQAGEPEQTLQLVEALLGAIPEGVGEGLARELRSSCALLKAETLFSLGRRADAVELLQQVRTEFSRSNAAVYSLIVEAGYYAGQGQTVEAQQLYTKLADDFPDNAVYAPYARYQAALQAERRGQDANLEEANKLIEQMVTRYPNSPLVFYARLKQGDLLRKLNQFPQAQQVYESLVNNYPTHADVLLAQLALAECHNAQSMSDPAHADRALVLFEQLRDRVDAPVDVRVEAGLNLGYLLLRGGQAEQAEAVWWRDVVNAFLLDEPAAARLGPRGRYWMTRTLLELGGLYERQARIDQAREAWELILKTGLPGAALAEDRLARGGGATLSSGASGSGSSG</sequence>
<dbReference type="STRING" id="1548207.AXK11_07375"/>
<reference evidence="2" key="1">
    <citation type="submission" date="2016-02" db="EMBL/GenBank/DDBJ databases">
        <authorList>
            <person name="Sanders J.G."/>
            <person name="Lin J.Y."/>
            <person name="Wertz J.T."/>
            <person name="Russell J.A."/>
            <person name="Moreau C.S."/>
            <person name="Powell S."/>
        </authorList>
    </citation>
    <scope>NUCLEOTIDE SEQUENCE [LARGE SCALE GENOMIC DNA]</scope>
    <source>
        <strain evidence="2">CAG34</strain>
    </source>
</reference>
<evidence type="ECO:0008006" key="3">
    <source>
        <dbReference type="Google" id="ProtNLM"/>
    </source>
</evidence>
<dbReference type="Proteomes" id="UP000070058">
    <property type="component" value="Unassembled WGS sequence"/>
</dbReference>
<protein>
    <recommendedName>
        <fullName evidence="3">Outer membrane lipoprotein BamD-like domain-containing protein</fullName>
    </recommendedName>
</protein>
<dbReference type="SUPFAM" id="SSF48452">
    <property type="entry name" value="TPR-like"/>
    <property type="match status" value="2"/>
</dbReference>
<dbReference type="Pfam" id="PF13174">
    <property type="entry name" value="TPR_6"/>
    <property type="match status" value="1"/>
</dbReference>
<name>A0A139SKR5_9BACT</name>
<evidence type="ECO:0000313" key="1">
    <source>
        <dbReference type="EMBL" id="KXU35158.1"/>
    </source>
</evidence>
<dbReference type="InterPro" id="IPR019734">
    <property type="entry name" value="TPR_rpt"/>
</dbReference>
<dbReference type="Gene3D" id="1.25.40.10">
    <property type="entry name" value="Tetratricopeptide repeat domain"/>
    <property type="match status" value="3"/>
</dbReference>
<keyword evidence="2" id="KW-1185">Reference proteome</keyword>
<dbReference type="EMBL" id="LSZQ01000052">
    <property type="protein sequence ID" value="KXU35158.1"/>
    <property type="molecule type" value="Genomic_DNA"/>
</dbReference>
<evidence type="ECO:0000313" key="2">
    <source>
        <dbReference type="Proteomes" id="UP000070058"/>
    </source>
</evidence>
<dbReference type="InterPro" id="IPR011990">
    <property type="entry name" value="TPR-like_helical_dom_sf"/>
</dbReference>
<organism evidence="1 2">
    <name type="scientific">Cephaloticoccus primus</name>
    <dbReference type="NCBI Taxonomy" id="1548207"/>
    <lineage>
        <taxon>Bacteria</taxon>
        <taxon>Pseudomonadati</taxon>
        <taxon>Verrucomicrobiota</taxon>
        <taxon>Opitutia</taxon>
        <taxon>Opitutales</taxon>
        <taxon>Opitutaceae</taxon>
        <taxon>Cephaloticoccus</taxon>
    </lineage>
</organism>
<accession>A0A139SKR5</accession>
<dbReference type="AlphaFoldDB" id="A0A139SKR5"/>
<comment type="caution">
    <text evidence="1">The sequence shown here is derived from an EMBL/GenBank/DDBJ whole genome shotgun (WGS) entry which is preliminary data.</text>
</comment>
<gene>
    <name evidence="1" type="ORF">AXK11_07375</name>
</gene>
<proteinExistence type="predicted"/>